<dbReference type="Proteomes" id="UP000606194">
    <property type="component" value="Unassembled WGS sequence"/>
</dbReference>
<evidence type="ECO:0000256" key="1">
    <source>
        <dbReference type="SAM" id="MobiDB-lite"/>
    </source>
</evidence>
<feature type="transmembrane region" description="Helical" evidence="2">
    <location>
        <begin position="102"/>
        <end position="127"/>
    </location>
</feature>
<reference evidence="3" key="1">
    <citation type="journal article" date="2014" name="Int. J. Syst. Evol. Microbiol.">
        <title>Complete genome sequence of Corynebacterium casei LMG S-19264T (=DSM 44701T), isolated from a smear-ripened cheese.</title>
        <authorList>
            <consortium name="US DOE Joint Genome Institute (JGI-PGF)"/>
            <person name="Walter F."/>
            <person name="Albersmeier A."/>
            <person name="Kalinowski J."/>
            <person name="Ruckert C."/>
        </authorList>
    </citation>
    <scope>NUCLEOTIDE SEQUENCE</scope>
    <source>
        <strain evidence="3">JCM 4386</strain>
    </source>
</reference>
<keyword evidence="2" id="KW-0472">Membrane</keyword>
<sequence>MGPPDGPGVEPGPVPELAGIVILRAYDHLFAARGGPADSTAHPAPVLGPAPAREYPHPGPVRGRTDVPGAASAYGPGMSQENTPTVPAVSPAPTRTRTAARAVGFGCAVLLAVPLLLLLAFVVWIAVVTKDASDFPRAAPEAMASRAAERSQEAYGVLGFTRTLGPGAGQPGVSAENTFGSDACYRGGLTDEEVDGAYRMHHSWALDHVPAGQARAGLRRLRDHLEDSGWDITSYREDVSGDRALKASRSEGEERMWFKWSADRGYFTGGASMACAVDPGRGDGDDRPGDDLTPPDLHPSTP</sequence>
<evidence type="ECO:0000256" key="2">
    <source>
        <dbReference type="SAM" id="Phobius"/>
    </source>
</evidence>
<proteinExistence type="predicted"/>
<protein>
    <submittedName>
        <fullName evidence="3">Uncharacterized protein</fullName>
    </submittedName>
</protein>
<evidence type="ECO:0000313" key="4">
    <source>
        <dbReference type="Proteomes" id="UP000606194"/>
    </source>
</evidence>
<feature type="region of interest" description="Disordered" evidence="1">
    <location>
        <begin position="277"/>
        <end position="302"/>
    </location>
</feature>
<keyword evidence="4" id="KW-1185">Reference proteome</keyword>
<dbReference type="AlphaFoldDB" id="A0A918L3K0"/>
<accession>A0A918L3K0</accession>
<feature type="compositionally biased region" description="Basic and acidic residues" evidence="1">
    <location>
        <begin position="280"/>
        <end position="290"/>
    </location>
</feature>
<keyword evidence="2" id="KW-1133">Transmembrane helix</keyword>
<reference evidence="3" key="2">
    <citation type="submission" date="2020-09" db="EMBL/GenBank/DDBJ databases">
        <authorList>
            <person name="Sun Q."/>
            <person name="Ohkuma M."/>
        </authorList>
    </citation>
    <scope>NUCLEOTIDE SEQUENCE</scope>
    <source>
        <strain evidence="3">JCM 4386</strain>
    </source>
</reference>
<comment type="caution">
    <text evidence="3">The sequence shown here is derived from an EMBL/GenBank/DDBJ whole genome shotgun (WGS) entry which is preliminary data.</text>
</comment>
<gene>
    <name evidence="3" type="ORF">GCM10010269_33720</name>
</gene>
<evidence type="ECO:0000313" key="3">
    <source>
        <dbReference type="EMBL" id="GGR91804.1"/>
    </source>
</evidence>
<name>A0A918L3K0_9ACTN</name>
<keyword evidence="2" id="KW-0812">Transmembrane</keyword>
<organism evidence="3 4">
    <name type="scientific">Streptomyces humidus</name>
    <dbReference type="NCBI Taxonomy" id="52259"/>
    <lineage>
        <taxon>Bacteria</taxon>
        <taxon>Bacillati</taxon>
        <taxon>Actinomycetota</taxon>
        <taxon>Actinomycetes</taxon>
        <taxon>Kitasatosporales</taxon>
        <taxon>Streptomycetaceae</taxon>
        <taxon>Streptomyces</taxon>
    </lineage>
</organism>
<dbReference type="EMBL" id="BMTL01000012">
    <property type="protein sequence ID" value="GGR91804.1"/>
    <property type="molecule type" value="Genomic_DNA"/>
</dbReference>